<name>A0A7V7RLJ5_9BACI</name>
<organism evidence="2 3">
    <name type="scientific">Bacillus mesophilum</name>
    <dbReference type="NCBI Taxonomy" id="1071718"/>
    <lineage>
        <taxon>Bacteria</taxon>
        <taxon>Bacillati</taxon>
        <taxon>Bacillota</taxon>
        <taxon>Bacilli</taxon>
        <taxon>Bacillales</taxon>
        <taxon>Bacillaceae</taxon>
        <taxon>Bacillus</taxon>
    </lineage>
</organism>
<dbReference type="Proteomes" id="UP000441354">
    <property type="component" value="Unassembled WGS sequence"/>
</dbReference>
<dbReference type="Pfam" id="PF07929">
    <property type="entry name" value="PRiA4_ORF3"/>
    <property type="match status" value="1"/>
</dbReference>
<reference evidence="2 3" key="1">
    <citation type="journal article" date="2014" name="Arch. Microbiol.">
        <title>Bacillus mesophilum sp. nov., strain IITR-54T, a novel 4-chlorobiphenyl dechlorinating bacterium.</title>
        <authorList>
            <person name="Manickam N."/>
            <person name="Singh N.K."/>
            <person name="Bajaj A."/>
            <person name="Kumar R.M."/>
            <person name="Kaur G."/>
            <person name="Kaur N."/>
            <person name="Bala M."/>
            <person name="Kumar A."/>
            <person name="Mayilraj S."/>
        </authorList>
    </citation>
    <scope>NUCLEOTIDE SEQUENCE [LARGE SCALE GENOMIC DNA]</scope>
    <source>
        <strain evidence="2 3">IITR-54</strain>
    </source>
</reference>
<dbReference type="AlphaFoldDB" id="A0A7V7RLJ5"/>
<dbReference type="Gene3D" id="3.10.290.30">
    <property type="entry name" value="MM3350-like"/>
    <property type="match status" value="1"/>
</dbReference>
<evidence type="ECO:0000313" key="3">
    <source>
        <dbReference type="Proteomes" id="UP000441354"/>
    </source>
</evidence>
<dbReference type="PANTHER" id="PTHR41878">
    <property type="entry name" value="LEXA REPRESSOR-RELATED"/>
    <property type="match status" value="1"/>
</dbReference>
<dbReference type="OrthoDB" id="9801392at2"/>
<dbReference type="RefSeq" id="WP_151573986.1">
    <property type="nucleotide sequence ID" value="NZ_WBOT01000003.1"/>
</dbReference>
<dbReference type="EMBL" id="WBOT01000003">
    <property type="protein sequence ID" value="KAB2332689.1"/>
    <property type="molecule type" value="Genomic_DNA"/>
</dbReference>
<feature type="domain" description="Plasmid pRiA4b Orf3-like" evidence="1">
    <location>
        <begin position="2"/>
        <end position="55"/>
    </location>
</feature>
<evidence type="ECO:0000259" key="1">
    <source>
        <dbReference type="Pfam" id="PF07929"/>
    </source>
</evidence>
<dbReference type="SUPFAM" id="SSF159941">
    <property type="entry name" value="MM3350-like"/>
    <property type="match status" value="1"/>
</dbReference>
<comment type="caution">
    <text evidence="2">The sequence shown here is derived from an EMBL/GenBank/DDBJ whole genome shotgun (WGS) entry which is preliminary data.</text>
</comment>
<keyword evidence="3" id="KW-1185">Reference proteome</keyword>
<dbReference type="InterPro" id="IPR012912">
    <property type="entry name" value="Plasmid_pRiA4b_Orf3-like"/>
</dbReference>
<accession>A0A7V7RLJ5</accession>
<dbReference type="InterPro" id="IPR024047">
    <property type="entry name" value="MM3350-like_sf"/>
</dbReference>
<gene>
    <name evidence="2" type="ORF">F7732_11405</name>
</gene>
<protein>
    <submittedName>
        <fullName evidence="2">Plasmid pRiA4b ORF-3 family protein</fullName>
    </submittedName>
</protein>
<proteinExistence type="predicted"/>
<evidence type="ECO:0000313" key="2">
    <source>
        <dbReference type="EMBL" id="KAB2332689.1"/>
    </source>
</evidence>
<dbReference type="PANTHER" id="PTHR41878:SF1">
    <property type="entry name" value="TNPR PROTEIN"/>
    <property type="match status" value="1"/>
</dbReference>
<sequence length="100" mass="11828">MICQLKILLKDTKPPCWRRVLVKKDMTFADLHEVIKIAFNWEGLFLHGFEPKKVKGIKVGSLPILIRPKEFDGEIFDRRNDEYNDSEELLSQWLVLKMIN</sequence>